<evidence type="ECO:0000313" key="7">
    <source>
        <dbReference type="EMBL" id="EQB60342.1"/>
    </source>
</evidence>
<organism evidence="7 8">
    <name type="scientific">Vairimorpha apis BRL 01</name>
    <dbReference type="NCBI Taxonomy" id="1037528"/>
    <lineage>
        <taxon>Eukaryota</taxon>
        <taxon>Fungi</taxon>
        <taxon>Fungi incertae sedis</taxon>
        <taxon>Microsporidia</taxon>
        <taxon>Nosematidae</taxon>
        <taxon>Vairimorpha</taxon>
    </lineage>
</organism>
<dbReference type="GO" id="GO:0008270">
    <property type="term" value="F:zinc ion binding"/>
    <property type="evidence" value="ECO:0007669"/>
    <property type="project" value="UniProtKB-KW"/>
</dbReference>
<dbReference type="PANTHER" id="PTHR45686:SF4">
    <property type="entry name" value="ADP-RIBOSYLATION FACTOR GTPASE ACTIVATING PROTEIN 3, ISOFORM H"/>
    <property type="match status" value="1"/>
</dbReference>
<dbReference type="InterPro" id="IPR037278">
    <property type="entry name" value="ARFGAP/RecO"/>
</dbReference>
<protein>
    <submittedName>
        <fullName evidence="7">Arf gtpase activator</fullName>
    </submittedName>
</protein>
<dbReference type="InterPro" id="IPR038508">
    <property type="entry name" value="ArfGAP_dom_sf"/>
</dbReference>
<evidence type="ECO:0000256" key="1">
    <source>
        <dbReference type="ARBA" id="ARBA00022468"/>
    </source>
</evidence>
<dbReference type="GO" id="GO:0000139">
    <property type="term" value="C:Golgi membrane"/>
    <property type="evidence" value="ECO:0007669"/>
    <property type="project" value="GOC"/>
</dbReference>
<name>T0KY96_9MICR</name>
<dbReference type="AlphaFoldDB" id="T0KY96"/>
<evidence type="ECO:0000256" key="2">
    <source>
        <dbReference type="ARBA" id="ARBA00022723"/>
    </source>
</evidence>
<keyword evidence="2" id="KW-0479">Metal-binding</keyword>
<dbReference type="OrthoDB" id="2195824at2759"/>
<dbReference type="PRINTS" id="PR00405">
    <property type="entry name" value="REVINTRACTNG"/>
</dbReference>
<evidence type="ECO:0000256" key="5">
    <source>
        <dbReference type="PROSITE-ProRule" id="PRU00288"/>
    </source>
</evidence>
<dbReference type="Pfam" id="PF01412">
    <property type="entry name" value="ArfGap"/>
    <property type="match status" value="1"/>
</dbReference>
<gene>
    <name evidence="7" type="ORF">NAPIS_ORF02092</name>
</gene>
<dbReference type="SMART" id="SM00105">
    <property type="entry name" value="ArfGap"/>
    <property type="match status" value="1"/>
</dbReference>
<reference evidence="7 8" key="1">
    <citation type="journal article" date="2013" name="BMC Genomics">
        <title>Genome sequencing and comparative genomics of honey bee microsporidia, Nosema apis reveal novel insights into host-parasite interactions.</title>
        <authorList>
            <person name="Chen Yp."/>
            <person name="Pettis J.S."/>
            <person name="Zhao Y."/>
            <person name="Liu X."/>
            <person name="Tallon L.J."/>
            <person name="Sadzewicz L.D."/>
            <person name="Li R."/>
            <person name="Zheng H."/>
            <person name="Huang S."/>
            <person name="Zhang X."/>
            <person name="Hamilton M.C."/>
            <person name="Pernal S.F."/>
            <person name="Melathopoulos A.P."/>
            <person name="Yan X."/>
            <person name="Evans J.D."/>
        </authorList>
    </citation>
    <scope>NUCLEOTIDE SEQUENCE [LARGE SCALE GENOMIC DNA]</scope>
    <source>
        <strain evidence="7 8">BRL 01</strain>
    </source>
</reference>
<sequence>MKSFSYNNKCADCSRSSPIWISVPYGLFICSDCASKHRELHIKVKSTLLDRWTIQELQRIYVSGNKLNYKLEETDINLKYKDTEWYIKDIDNLKCTDDIFDLKCENIKENRIDVEEIPISKLGDPVKFNNNIKEKKLKMKSNQMRIIKLM</sequence>
<keyword evidence="8" id="KW-1185">Reference proteome</keyword>
<evidence type="ECO:0000256" key="3">
    <source>
        <dbReference type="ARBA" id="ARBA00022771"/>
    </source>
</evidence>
<evidence type="ECO:0000313" key="8">
    <source>
        <dbReference type="Proteomes" id="UP000053780"/>
    </source>
</evidence>
<dbReference type="PANTHER" id="PTHR45686">
    <property type="entry name" value="ADP-RIBOSYLATION FACTOR GTPASE ACTIVATING PROTEIN 3, ISOFORM H-RELATED"/>
    <property type="match status" value="1"/>
</dbReference>
<evidence type="ECO:0000256" key="4">
    <source>
        <dbReference type="ARBA" id="ARBA00022833"/>
    </source>
</evidence>
<dbReference type="InterPro" id="IPR001164">
    <property type="entry name" value="ArfGAP_dom"/>
</dbReference>
<evidence type="ECO:0000259" key="6">
    <source>
        <dbReference type="PROSITE" id="PS50115"/>
    </source>
</evidence>
<dbReference type="VEuPathDB" id="MicrosporidiaDB:NAPIS_ORF02092"/>
<keyword evidence="1" id="KW-0343">GTPase activation</keyword>
<dbReference type="SUPFAM" id="SSF57863">
    <property type="entry name" value="ArfGap/RecO-like zinc finger"/>
    <property type="match status" value="1"/>
</dbReference>
<proteinExistence type="predicted"/>
<dbReference type="GO" id="GO:0048205">
    <property type="term" value="P:COPI coating of Golgi vesicle"/>
    <property type="evidence" value="ECO:0007669"/>
    <property type="project" value="TreeGrafter"/>
</dbReference>
<dbReference type="GO" id="GO:0005096">
    <property type="term" value="F:GTPase activator activity"/>
    <property type="evidence" value="ECO:0007669"/>
    <property type="project" value="UniProtKB-KW"/>
</dbReference>
<keyword evidence="3 5" id="KW-0863">Zinc-finger</keyword>
<dbReference type="EMBL" id="KE647305">
    <property type="protein sequence ID" value="EQB60342.1"/>
    <property type="molecule type" value="Genomic_DNA"/>
</dbReference>
<dbReference type="HOGENOM" id="CLU_109502_0_0_1"/>
<dbReference type="PROSITE" id="PS50115">
    <property type="entry name" value="ARFGAP"/>
    <property type="match status" value="1"/>
</dbReference>
<keyword evidence="4" id="KW-0862">Zinc</keyword>
<dbReference type="Gene3D" id="1.10.220.150">
    <property type="entry name" value="Arf GTPase activating protein"/>
    <property type="match status" value="1"/>
</dbReference>
<dbReference type="Proteomes" id="UP000053780">
    <property type="component" value="Unassembled WGS sequence"/>
</dbReference>
<accession>T0KY96</accession>
<feature type="domain" description="Arf-GAP" evidence="6">
    <location>
        <begin position="1"/>
        <end position="66"/>
    </location>
</feature>